<dbReference type="Pfam" id="PF00782">
    <property type="entry name" value="DSPc"/>
    <property type="match status" value="1"/>
</dbReference>
<dbReference type="GO" id="GO:0004484">
    <property type="term" value="F:mRNA guanylyltransferase activity"/>
    <property type="evidence" value="ECO:0007669"/>
    <property type="project" value="TreeGrafter"/>
</dbReference>
<dbReference type="EMBL" id="LGRN01000113">
    <property type="protein sequence ID" value="OJD16329.1"/>
    <property type="molecule type" value="Genomic_DNA"/>
</dbReference>
<dbReference type="InterPro" id="IPR016130">
    <property type="entry name" value="Tyr_Pase_AS"/>
</dbReference>
<dbReference type="InterPro" id="IPR000073">
    <property type="entry name" value="AB_hydrolase_1"/>
</dbReference>
<reference evidence="3 4" key="1">
    <citation type="submission" date="2015-07" db="EMBL/GenBank/DDBJ databases">
        <title>Emmonsia species relationships and genome sequence.</title>
        <authorList>
            <consortium name="The Broad Institute Genomics Platform"/>
            <person name="Cuomo C.A."/>
            <person name="Munoz J.F."/>
            <person name="Imamovic A."/>
            <person name="Priest M.E."/>
            <person name="Young S."/>
            <person name="Clay O.K."/>
            <person name="McEwen J.G."/>
        </authorList>
    </citation>
    <scope>NUCLEOTIDE SEQUENCE [LARGE SCALE GENOMIC DNA]</scope>
    <source>
        <strain evidence="3 4">UAMH 9510</strain>
    </source>
</reference>
<evidence type="ECO:0000256" key="1">
    <source>
        <dbReference type="SAM" id="MobiDB-lite"/>
    </source>
</evidence>
<feature type="domain" description="Tyrosine specific protein phosphatases" evidence="2">
    <location>
        <begin position="653"/>
        <end position="718"/>
    </location>
</feature>
<name>A0A1J9PIP9_9EURO</name>
<dbReference type="FunFam" id="3.90.190.10:FF:000090">
    <property type="entry name" value="Dual specificity phosphatase catalytic domain protein"/>
    <property type="match status" value="1"/>
</dbReference>
<dbReference type="FunFam" id="3.40.50.1820:FF:000273">
    <property type="entry name" value="Dual specificity phosphatase catalytic domain protein"/>
    <property type="match status" value="1"/>
</dbReference>
<comment type="caution">
    <text evidence="3">The sequence shown here is derived from an EMBL/GenBank/DDBJ whole genome shotgun (WGS) entry which is preliminary data.</text>
</comment>
<dbReference type="Gene3D" id="3.90.190.10">
    <property type="entry name" value="Protein tyrosine phosphatase superfamily"/>
    <property type="match status" value="1"/>
</dbReference>
<dbReference type="AlphaFoldDB" id="A0A1J9PIP9"/>
<dbReference type="InterPro" id="IPR000387">
    <property type="entry name" value="Tyr_Pase_dom"/>
</dbReference>
<dbReference type="SUPFAM" id="SSF52799">
    <property type="entry name" value="(Phosphotyrosine protein) phosphatases II"/>
    <property type="match status" value="1"/>
</dbReference>
<evidence type="ECO:0000313" key="3">
    <source>
        <dbReference type="EMBL" id="OJD16329.1"/>
    </source>
</evidence>
<dbReference type="PROSITE" id="PS00383">
    <property type="entry name" value="TYR_PHOSPHATASE_1"/>
    <property type="match status" value="1"/>
</dbReference>
<dbReference type="SUPFAM" id="SSF53474">
    <property type="entry name" value="alpha/beta-Hydrolases"/>
    <property type="match status" value="1"/>
</dbReference>
<dbReference type="InterPro" id="IPR029058">
    <property type="entry name" value="AB_hydrolase_fold"/>
</dbReference>
<dbReference type="PROSITE" id="PS50056">
    <property type="entry name" value="TYR_PHOSPHATASE_2"/>
    <property type="match status" value="1"/>
</dbReference>
<evidence type="ECO:0000313" key="4">
    <source>
        <dbReference type="Proteomes" id="UP000182235"/>
    </source>
</evidence>
<dbReference type="InterPro" id="IPR029021">
    <property type="entry name" value="Prot-tyrosine_phosphatase-like"/>
</dbReference>
<feature type="region of interest" description="Disordered" evidence="1">
    <location>
        <begin position="102"/>
        <end position="128"/>
    </location>
</feature>
<dbReference type="Pfam" id="PF00561">
    <property type="entry name" value="Abhydrolase_1"/>
    <property type="match status" value="1"/>
</dbReference>
<gene>
    <name evidence="3" type="ORF">AJ78_03498</name>
</gene>
<protein>
    <recommendedName>
        <fullName evidence="2">Tyrosine specific protein phosphatases domain-containing protein</fullName>
    </recommendedName>
</protein>
<dbReference type="Gene3D" id="3.40.50.1820">
    <property type="entry name" value="alpha/beta hydrolase"/>
    <property type="match status" value="1"/>
</dbReference>
<organism evidence="3 4">
    <name type="scientific">Emergomyces pasteurianus Ep9510</name>
    <dbReference type="NCBI Taxonomy" id="1447872"/>
    <lineage>
        <taxon>Eukaryota</taxon>
        <taxon>Fungi</taxon>
        <taxon>Dikarya</taxon>
        <taxon>Ascomycota</taxon>
        <taxon>Pezizomycotina</taxon>
        <taxon>Eurotiomycetes</taxon>
        <taxon>Eurotiomycetidae</taxon>
        <taxon>Onygenales</taxon>
        <taxon>Ajellomycetaceae</taxon>
        <taxon>Emergomyces</taxon>
    </lineage>
</organism>
<dbReference type="OrthoDB" id="428974at2759"/>
<feature type="region of interest" description="Disordered" evidence="1">
    <location>
        <begin position="481"/>
        <end position="503"/>
    </location>
</feature>
<dbReference type="STRING" id="1447872.A0A1J9PIP9"/>
<dbReference type="PANTHER" id="PTHR10367:SF25">
    <property type="entry name" value="DUAL SPECIFICITY PHOSPHATASE CATALYTIC DOMAIN PROTEIN (AFU_ORTHOLOGUE AFUA_1G03540)"/>
    <property type="match status" value="1"/>
</dbReference>
<accession>A0A1J9PIP9</accession>
<dbReference type="VEuPathDB" id="FungiDB:AJ78_03498"/>
<keyword evidence="4" id="KW-1185">Reference proteome</keyword>
<proteinExistence type="predicted"/>
<dbReference type="PANTHER" id="PTHR10367">
    <property type="entry name" value="MRNA-CAPPING ENZYME"/>
    <property type="match status" value="1"/>
</dbReference>
<dbReference type="InterPro" id="IPR000340">
    <property type="entry name" value="Dual-sp_phosphatase_cat-dom"/>
</dbReference>
<dbReference type="Proteomes" id="UP000182235">
    <property type="component" value="Unassembled WGS sequence"/>
</dbReference>
<sequence>MSVNTFTTQSPSFLEASSPPISFISYLFSLIQLPLDYITRFFSCLHNLRYINAASNRTSGGDIAPSEVTSVFCKSLGIPFIVTMTGCLLLFRALRSPREGKKQPQVLLGTQRTTPNSDGDSSDDTDLSVKDKDKALDVYGRSVSSRSAHLKRNGLDDMDPGLLKKHSANISYTTPIATYPSIRTFLYPHPHVEKIPTEPSPLPLLVFIHGLGGSLTQFHPLLTSLVNVAPCFGIDLPGCGLSSFSPTSWVAYSIEALATLLAVAIDQYRDKERGQKVVLIAHSLGCSLSALIASSESPVISSLREHVIGLIAICPAAGPPPETKVASFRRILYTPDLVFDLFRKWDRRGGPNSPSVSRFVGETADLETKNLQLRFNQQSKTSVWRRMAWGTLPTYNAQGEPVGGLPGKKIWAATYVPLLLIAGESDNVTKPEEVTKILEYFNSDQAKATESKFPESQLEGENFGARGKNINSNAQLSLAEGARKDVTDNVRSSNLTKPDDAPSRAKRGIKAYIFPAPASHAVLYDRHTCRTLSGLIQDFFPKHIDSRLSLGWQLQYLTTSGKWDVKNLEKWKAINPVSDVMGDTFVAMKTLREVDEKHTPIPFAQKWKGTIYAVIDISHESPVYDPAQLEKGGIQYHKLPTVSKIPPTIDEVRDFVSLVSRLEEEISAIHSPDGAPRPVLGVHCHYGFNRTGFFVASYLIEKKGFSVQGAIDEFERCRSPGIKHEHFIDTLFVRYCVGLQRASTL</sequence>
<dbReference type="InterPro" id="IPR051029">
    <property type="entry name" value="mRNA_Capping_Enz/RNA_Phosphat"/>
</dbReference>
<dbReference type="GO" id="GO:0006370">
    <property type="term" value="P:7-methylguanosine mRNA capping"/>
    <property type="evidence" value="ECO:0007669"/>
    <property type="project" value="TreeGrafter"/>
</dbReference>
<evidence type="ECO:0000259" key="2">
    <source>
        <dbReference type="PROSITE" id="PS50056"/>
    </source>
</evidence>